<dbReference type="AlphaFoldDB" id="A0A089QCM9"/>
<accession>A0A089QCM9</accession>
<dbReference type="KEGG" id="lsj:LSJ_0812c"/>
<name>A0A089QCM9_9LACO</name>
<feature type="transmembrane region" description="Helical" evidence="2">
    <location>
        <begin position="6"/>
        <end position="22"/>
    </location>
</feature>
<evidence type="ECO:0000313" key="3">
    <source>
        <dbReference type="EMBL" id="AIR10495.1"/>
    </source>
</evidence>
<gene>
    <name evidence="3" type="ORF">LSJ_0812c</name>
</gene>
<feature type="region of interest" description="Disordered" evidence="1">
    <location>
        <begin position="59"/>
        <end position="97"/>
    </location>
</feature>
<evidence type="ECO:0000256" key="1">
    <source>
        <dbReference type="SAM" id="MobiDB-lite"/>
    </source>
</evidence>
<feature type="compositionally biased region" description="Low complexity" evidence="1">
    <location>
        <begin position="59"/>
        <end position="75"/>
    </location>
</feature>
<evidence type="ECO:0000256" key="2">
    <source>
        <dbReference type="SAM" id="Phobius"/>
    </source>
</evidence>
<dbReference type="Proteomes" id="UP000029488">
    <property type="component" value="Chromosome"/>
</dbReference>
<protein>
    <submittedName>
        <fullName evidence="3">Uncharacterized protein</fullName>
    </submittedName>
</protein>
<keyword evidence="2" id="KW-0812">Transmembrane</keyword>
<organism evidence="3 4">
    <name type="scientific">Ligilactobacillus salivarius</name>
    <dbReference type="NCBI Taxonomy" id="1624"/>
    <lineage>
        <taxon>Bacteria</taxon>
        <taxon>Bacillati</taxon>
        <taxon>Bacillota</taxon>
        <taxon>Bacilli</taxon>
        <taxon>Lactobacillales</taxon>
        <taxon>Lactobacillaceae</taxon>
        <taxon>Ligilactobacillus</taxon>
    </lineage>
</organism>
<keyword evidence="2" id="KW-0472">Membrane</keyword>
<reference evidence="3 4" key="1">
    <citation type="journal article" date="2014" name="BMC Genomics">
        <title>Unusual genome complexity in Lactobacillus salivarius JCM1046.</title>
        <authorList>
            <person name="Raftis E.J."/>
            <person name="Forde B.M."/>
            <person name="Claesson M.J."/>
            <person name="O'Toole P.W."/>
        </authorList>
    </citation>
    <scope>NUCLEOTIDE SEQUENCE [LARGE SCALE GENOMIC DNA]</scope>
    <source>
        <strain evidence="3 4">JCM1046</strain>
    </source>
</reference>
<keyword evidence="2" id="KW-1133">Transmembrane helix</keyword>
<dbReference type="EMBL" id="CP007646">
    <property type="protein sequence ID" value="AIR10495.1"/>
    <property type="molecule type" value="Genomic_DNA"/>
</dbReference>
<proteinExistence type="predicted"/>
<evidence type="ECO:0000313" key="4">
    <source>
        <dbReference type="Proteomes" id="UP000029488"/>
    </source>
</evidence>
<sequence>MESVIPKILGIFISLGIAYLIFKWNKKNKQSKIYYTIACMFLIGGLYMPFAKTVSPEQEAAESSKAESSSTSEVSKNVQKHSEKSSENSDNTNTRNELDTAVNFINNKSNSMKASIAEDNKAIILTVDDSVSNVALNANKSEENQDNWIKFTGEINNLTKNMLVGKYNVKVPFIVESTDGTKLMESKHGFTVYDIMDHEQ</sequence>
<dbReference type="RefSeq" id="WP_052399049.1">
    <property type="nucleotide sequence ID" value="NZ_CP007646.1"/>
</dbReference>
<feature type="transmembrane region" description="Helical" evidence="2">
    <location>
        <begin position="34"/>
        <end position="50"/>
    </location>
</feature>